<dbReference type="PROSITE" id="PS51077">
    <property type="entry name" value="HTH_ICLR"/>
    <property type="match status" value="1"/>
</dbReference>
<dbReference type="EMBL" id="LDWR01000021">
    <property type="protein sequence ID" value="KML58078.1"/>
    <property type="molecule type" value="Genomic_DNA"/>
</dbReference>
<evidence type="ECO:0000256" key="1">
    <source>
        <dbReference type="ARBA" id="ARBA00023015"/>
    </source>
</evidence>
<gene>
    <name evidence="6" type="ORF">VL15_12680</name>
</gene>
<dbReference type="RefSeq" id="WP_048245896.1">
    <property type="nucleotide sequence ID" value="NZ_LDWR01000021.1"/>
</dbReference>
<dbReference type="GO" id="GO:0003700">
    <property type="term" value="F:DNA-binding transcription factor activity"/>
    <property type="evidence" value="ECO:0007669"/>
    <property type="project" value="TreeGrafter"/>
</dbReference>
<dbReference type="Gene3D" id="1.10.10.10">
    <property type="entry name" value="Winged helix-like DNA-binding domain superfamily/Winged helix DNA-binding domain"/>
    <property type="match status" value="1"/>
</dbReference>
<evidence type="ECO:0000313" key="6">
    <source>
        <dbReference type="EMBL" id="KML58078.1"/>
    </source>
</evidence>
<evidence type="ECO:0000256" key="2">
    <source>
        <dbReference type="ARBA" id="ARBA00023125"/>
    </source>
</evidence>
<dbReference type="Proteomes" id="UP000036338">
    <property type="component" value="Unassembled WGS sequence"/>
</dbReference>
<dbReference type="SUPFAM" id="SSF46785">
    <property type="entry name" value="Winged helix' DNA-binding domain"/>
    <property type="match status" value="1"/>
</dbReference>
<comment type="caution">
    <text evidence="6">The sequence shown here is derived from an EMBL/GenBank/DDBJ whole genome shotgun (WGS) entry which is preliminary data.</text>
</comment>
<dbReference type="GO" id="GO:0003677">
    <property type="term" value="F:DNA binding"/>
    <property type="evidence" value="ECO:0007669"/>
    <property type="project" value="UniProtKB-KW"/>
</dbReference>
<evidence type="ECO:0000313" key="7">
    <source>
        <dbReference type="Proteomes" id="UP000036338"/>
    </source>
</evidence>
<dbReference type="PANTHER" id="PTHR30136:SF24">
    <property type="entry name" value="HTH-TYPE TRANSCRIPTIONAL REPRESSOR ALLR"/>
    <property type="match status" value="1"/>
</dbReference>
<dbReference type="InterPro" id="IPR014757">
    <property type="entry name" value="Tscrpt_reg_IclR_C"/>
</dbReference>
<name>A0A0J5X1Y9_BURCE</name>
<keyword evidence="2" id="KW-0238">DNA-binding</keyword>
<feature type="domain" description="IclR-ED" evidence="5">
    <location>
        <begin position="68"/>
        <end position="247"/>
    </location>
</feature>
<dbReference type="Pfam" id="PF09339">
    <property type="entry name" value="HTH_IclR"/>
    <property type="match status" value="1"/>
</dbReference>
<dbReference type="PANTHER" id="PTHR30136">
    <property type="entry name" value="HELIX-TURN-HELIX TRANSCRIPTIONAL REGULATOR, ICLR FAMILY"/>
    <property type="match status" value="1"/>
</dbReference>
<dbReference type="InterPro" id="IPR005471">
    <property type="entry name" value="Tscrpt_reg_IclR_N"/>
</dbReference>
<dbReference type="InterPro" id="IPR036388">
    <property type="entry name" value="WH-like_DNA-bd_sf"/>
</dbReference>
<dbReference type="Gene3D" id="3.30.450.40">
    <property type="match status" value="1"/>
</dbReference>
<evidence type="ECO:0000256" key="3">
    <source>
        <dbReference type="ARBA" id="ARBA00023163"/>
    </source>
</evidence>
<evidence type="ECO:0000259" key="5">
    <source>
        <dbReference type="PROSITE" id="PS51078"/>
    </source>
</evidence>
<dbReference type="InterPro" id="IPR029016">
    <property type="entry name" value="GAF-like_dom_sf"/>
</dbReference>
<keyword evidence="3" id="KW-0804">Transcription</keyword>
<dbReference type="Pfam" id="PF01614">
    <property type="entry name" value="IclR_C"/>
    <property type="match status" value="1"/>
</dbReference>
<dbReference type="SMART" id="SM00346">
    <property type="entry name" value="HTH_ICLR"/>
    <property type="match status" value="1"/>
</dbReference>
<keyword evidence="1" id="KW-0805">Transcription regulation</keyword>
<organism evidence="6 7">
    <name type="scientific">Burkholderia cepacia</name>
    <name type="common">Pseudomonas cepacia</name>
    <dbReference type="NCBI Taxonomy" id="292"/>
    <lineage>
        <taxon>Bacteria</taxon>
        <taxon>Pseudomonadati</taxon>
        <taxon>Pseudomonadota</taxon>
        <taxon>Betaproteobacteria</taxon>
        <taxon>Burkholderiales</taxon>
        <taxon>Burkholderiaceae</taxon>
        <taxon>Burkholderia</taxon>
        <taxon>Burkholderia cepacia complex</taxon>
    </lineage>
</organism>
<dbReference type="AlphaFoldDB" id="A0A0J5X1Y9"/>
<dbReference type="SUPFAM" id="SSF55781">
    <property type="entry name" value="GAF domain-like"/>
    <property type="match status" value="1"/>
</dbReference>
<reference evidence="6 7" key="1">
    <citation type="submission" date="2015-05" db="EMBL/GenBank/DDBJ databases">
        <title>Draft genome of Burkholderia cepacia LK29.</title>
        <authorList>
            <person name="Chan X.Y."/>
        </authorList>
    </citation>
    <scope>NUCLEOTIDE SEQUENCE [LARGE SCALE GENOMIC DNA]</scope>
    <source>
        <strain evidence="6 7">LK29</strain>
    </source>
</reference>
<proteinExistence type="predicted"/>
<sequence>MTTYIVDAVDSALKLLTYVAEHPHLGVTELASQLGINKSRTYRMLCTLELHRFVVQDPRTSTYALGPQAFVIGVAASQQNALVRAAHRHMLELNQAINETVVLRVREGLESVCVARCETTHAVRTVGSVGNRRPINFGASGKVLLAFAPDAVRDEYFVQLRRTGQADDQPKLAGELDAVARKGYAVSSGEVTPGAVGIAVPVRDLTGATVASVSVTGPEVRVSHADIPDYLERLQACSHAISAELGYVPARAALQPA</sequence>
<dbReference type="InterPro" id="IPR050707">
    <property type="entry name" value="HTH_MetabolicPath_Reg"/>
</dbReference>
<evidence type="ECO:0000259" key="4">
    <source>
        <dbReference type="PROSITE" id="PS51077"/>
    </source>
</evidence>
<dbReference type="GO" id="GO:0045892">
    <property type="term" value="P:negative regulation of DNA-templated transcription"/>
    <property type="evidence" value="ECO:0007669"/>
    <property type="project" value="TreeGrafter"/>
</dbReference>
<protein>
    <submittedName>
        <fullName evidence="6">IclR family transcriptional regulator</fullName>
    </submittedName>
</protein>
<feature type="domain" description="HTH iclR-type" evidence="4">
    <location>
        <begin position="6"/>
        <end position="67"/>
    </location>
</feature>
<dbReference type="PATRIC" id="fig|292.27.peg.2390"/>
<accession>A0A0J5X1Y9</accession>
<dbReference type="PROSITE" id="PS51078">
    <property type="entry name" value="ICLR_ED"/>
    <property type="match status" value="1"/>
</dbReference>
<dbReference type="InterPro" id="IPR036390">
    <property type="entry name" value="WH_DNA-bd_sf"/>
</dbReference>